<keyword evidence="1" id="KW-0732">Signal</keyword>
<feature type="chain" id="PRO_5046460998" evidence="1">
    <location>
        <begin position="20"/>
        <end position="94"/>
    </location>
</feature>
<dbReference type="EMBL" id="JBAHYK010001143">
    <property type="protein sequence ID" value="KAL0569329.1"/>
    <property type="molecule type" value="Genomic_DNA"/>
</dbReference>
<accession>A0ABR3F282</accession>
<organism evidence="2 3">
    <name type="scientific">Marasmius crinis-equi</name>
    <dbReference type="NCBI Taxonomy" id="585013"/>
    <lineage>
        <taxon>Eukaryota</taxon>
        <taxon>Fungi</taxon>
        <taxon>Dikarya</taxon>
        <taxon>Basidiomycota</taxon>
        <taxon>Agaricomycotina</taxon>
        <taxon>Agaricomycetes</taxon>
        <taxon>Agaricomycetidae</taxon>
        <taxon>Agaricales</taxon>
        <taxon>Marasmiineae</taxon>
        <taxon>Marasmiaceae</taxon>
        <taxon>Marasmius</taxon>
    </lineage>
</organism>
<gene>
    <name evidence="2" type="ORF">V5O48_012635</name>
</gene>
<evidence type="ECO:0000313" key="2">
    <source>
        <dbReference type="EMBL" id="KAL0569329.1"/>
    </source>
</evidence>
<reference evidence="2 3" key="1">
    <citation type="submission" date="2024-02" db="EMBL/GenBank/DDBJ databases">
        <title>A draft genome for the cacao thread blight pathogen Marasmius crinis-equi.</title>
        <authorList>
            <person name="Cohen S.P."/>
            <person name="Baruah I.K."/>
            <person name="Amoako-Attah I."/>
            <person name="Bukari Y."/>
            <person name="Meinhardt L.W."/>
            <person name="Bailey B.A."/>
        </authorList>
    </citation>
    <scope>NUCLEOTIDE SEQUENCE [LARGE SCALE GENOMIC DNA]</scope>
    <source>
        <strain evidence="2 3">GH-76</strain>
    </source>
</reference>
<protein>
    <submittedName>
        <fullName evidence="2">Uncharacterized protein</fullName>
    </submittedName>
</protein>
<dbReference type="Proteomes" id="UP001465976">
    <property type="component" value="Unassembled WGS sequence"/>
</dbReference>
<name>A0ABR3F282_9AGAR</name>
<keyword evidence="3" id="KW-1185">Reference proteome</keyword>
<sequence>MKFFATSLFIAAVASLVNAAPSPAPEIEARANCDYAYNGNSPTKRGPGVLYSCSRTSFVVTSYVCYVGSGPTYCCSGDLVSTSAGPMVGGCFAS</sequence>
<feature type="signal peptide" evidence="1">
    <location>
        <begin position="1"/>
        <end position="19"/>
    </location>
</feature>
<evidence type="ECO:0000313" key="3">
    <source>
        <dbReference type="Proteomes" id="UP001465976"/>
    </source>
</evidence>
<proteinExistence type="predicted"/>
<evidence type="ECO:0000256" key="1">
    <source>
        <dbReference type="SAM" id="SignalP"/>
    </source>
</evidence>
<comment type="caution">
    <text evidence="2">The sequence shown here is derived from an EMBL/GenBank/DDBJ whole genome shotgun (WGS) entry which is preliminary data.</text>
</comment>